<protein>
    <submittedName>
        <fullName evidence="1">Uncharacterized protein</fullName>
    </submittedName>
</protein>
<dbReference type="Proteomes" id="UP000786811">
    <property type="component" value="Unassembled WGS sequence"/>
</dbReference>
<proteinExistence type="predicted"/>
<dbReference type="OrthoDB" id="10250191at2759"/>
<name>A0A8J2MNK2_COTCN</name>
<dbReference type="EMBL" id="CAJNRD030001120">
    <property type="protein sequence ID" value="CAG5093915.1"/>
    <property type="molecule type" value="Genomic_DNA"/>
</dbReference>
<sequence length="78" mass="9337">MNNLIKRCRFFNYKFMQLTVIHRRVTNIKINPAVMTGSEFDMRLENKNDWDSMEFFSWLKKSAPIFPVNASKVCLLNF</sequence>
<dbReference type="AlphaFoldDB" id="A0A8J2MNK2"/>
<keyword evidence="2" id="KW-1185">Reference proteome</keyword>
<comment type="caution">
    <text evidence="1">The sequence shown here is derived from an EMBL/GenBank/DDBJ whole genome shotgun (WGS) entry which is preliminary data.</text>
</comment>
<organism evidence="1 2">
    <name type="scientific">Cotesia congregata</name>
    <name type="common">Parasitoid wasp</name>
    <name type="synonym">Apanteles congregatus</name>
    <dbReference type="NCBI Taxonomy" id="51543"/>
    <lineage>
        <taxon>Eukaryota</taxon>
        <taxon>Metazoa</taxon>
        <taxon>Ecdysozoa</taxon>
        <taxon>Arthropoda</taxon>
        <taxon>Hexapoda</taxon>
        <taxon>Insecta</taxon>
        <taxon>Pterygota</taxon>
        <taxon>Neoptera</taxon>
        <taxon>Endopterygota</taxon>
        <taxon>Hymenoptera</taxon>
        <taxon>Apocrita</taxon>
        <taxon>Ichneumonoidea</taxon>
        <taxon>Braconidae</taxon>
        <taxon>Microgastrinae</taxon>
        <taxon>Cotesia</taxon>
    </lineage>
</organism>
<reference evidence="1" key="1">
    <citation type="submission" date="2021-04" db="EMBL/GenBank/DDBJ databases">
        <authorList>
            <person name="Chebbi M.A.C M."/>
        </authorList>
    </citation>
    <scope>NUCLEOTIDE SEQUENCE</scope>
</reference>
<gene>
    <name evidence="1" type="ORF">HICCMSTLAB_LOCUS7241</name>
</gene>
<accession>A0A8J2MNK2</accession>
<evidence type="ECO:0000313" key="2">
    <source>
        <dbReference type="Proteomes" id="UP000786811"/>
    </source>
</evidence>
<evidence type="ECO:0000313" key="1">
    <source>
        <dbReference type="EMBL" id="CAG5093915.1"/>
    </source>
</evidence>